<dbReference type="RefSeq" id="WP_089758433.1">
    <property type="nucleotide sequence ID" value="NZ_BKAT01000010.1"/>
</dbReference>
<dbReference type="Gene3D" id="3.40.50.150">
    <property type="entry name" value="Vaccinia Virus protein VP39"/>
    <property type="match status" value="1"/>
</dbReference>
<reference evidence="4" key="1">
    <citation type="submission" date="2016-10" db="EMBL/GenBank/DDBJ databases">
        <authorList>
            <person name="Varghese N."/>
            <person name="Submissions S."/>
        </authorList>
    </citation>
    <scope>NUCLEOTIDE SEQUENCE [LARGE SCALE GENOMIC DNA]</scope>
    <source>
        <strain evidence="4">DSM 23920</strain>
    </source>
</reference>
<gene>
    <name evidence="3" type="ORF">SAMN05660909_00540</name>
</gene>
<evidence type="ECO:0000313" key="3">
    <source>
        <dbReference type="EMBL" id="SEA03723.1"/>
    </source>
</evidence>
<keyword evidence="3" id="KW-0489">Methyltransferase</keyword>
<dbReference type="Pfam" id="PF13649">
    <property type="entry name" value="Methyltransf_25"/>
    <property type="match status" value="1"/>
</dbReference>
<dbReference type="CDD" id="cd02440">
    <property type="entry name" value="AdoMet_MTases"/>
    <property type="match status" value="1"/>
</dbReference>
<name>A0A1H3XWM5_9BACT</name>
<dbReference type="InterPro" id="IPR029063">
    <property type="entry name" value="SAM-dependent_MTases_sf"/>
</dbReference>
<dbReference type="GO" id="GO:0032259">
    <property type="term" value="P:methylation"/>
    <property type="evidence" value="ECO:0007669"/>
    <property type="project" value="UniProtKB-KW"/>
</dbReference>
<dbReference type="EMBL" id="FNRL01000002">
    <property type="protein sequence ID" value="SEA03723.1"/>
    <property type="molecule type" value="Genomic_DNA"/>
</dbReference>
<proteinExistence type="predicted"/>
<dbReference type="PANTHER" id="PTHR44068:SF1">
    <property type="entry name" value="HYPOTHETICAL LOC100005854"/>
    <property type="match status" value="1"/>
</dbReference>
<protein>
    <submittedName>
        <fullName evidence="3">Methyltransferase domain-containing protein</fullName>
    </submittedName>
</protein>
<keyword evidence="1 3" id="KW-0808">Transferase</keyword>
<dbReference type="OrthoDB" id="9795634at2"/>
<dbReference type="GO" id="GO:0016126">
    <property type="term" value="P:sterol biosynthetic process"/>
    <property type="evidence" value="ECO:0007669"/>
    <property type="project" value="TreeGrafter"/>
</dbReference>
<evidence type="ECO:0000259" key="2">
    <source>
        <dbReference type="Pfam" id="PF13649"/>
    </source>
</evidence>
<dbReference type="InterPro" id="IPR041698">
    <property type="entry name" value="Methyltransf_25"/>
</dbReference>
<dbReference type="InterPro" id="IPR050447">
    <property type="entry name" value="Erg6_SMT_methyltransf"/>
</dbReference>
<organism evidence="3 4">
    <name type="scientific">Chitinophaga terrae</name>
    <name type="common">ex Kim and Jung 2007</name>
    <dbReference type="NCBI Taxonomy" id="408074"/>
    <lineage>
        <taxon>Bacteria</taxon>
        <taxon>Pseudomonadati</taxon>
        <taxon>Bacteroidota</taxon>
        <taxon>Chitinophagia</taxon>
        <taxon>Chitinophagales</taxon>
        <taxon>Chitinophagaceae</taxon>
        <taxon>Chitinophaga</taxon>
    </lineage>
</organism>
<dbReference type="STRING" id="408074.SAMN05660909_00540"/>
<sequence length="220" mass="24836">MKSWDPIWDNVFLNQEWGKYPSESVIQFIARNFYKKDRKAIKILEVGCGTGANIWFISREGFQTYGIDGSSVAIDVATKRLAAEGLTSNLICGDISSLPYETETFDAVIDVECLYANNRTSTERILEEIKRVLKRNGKFFSRTFSDKMYLGQFYEELTALEYTNSSDGPLAGKGFTRLSNRESIREIYGAVFNIESVDTLDYTSHDGGVTISEFIIVASK</sequence>
<evidence type="ECO:0000313" key="4">
    <source>
        <dbReference type="Proteomes" id="UP000199656"/>
    </source>
</evidence>
<dbReference type="GO" id="GO:0003838">
    <property type="term" value="F:sterol 24-C-methyltransferase activity"/>
    <property type="evidence" value="ECO:0007669"/>
    <property type="project" value="TreeGrafter"/>
</dbReference>
<dbReference type="SUPFAM" id="SSF53335">
    <property type="entry name" value="S-adenosyl-L-methionine-dependent methyltransferases"/>
    <property type="match status" value="1"/>
</dbReference>
<keyword evidence="4" id="KW-1185">Reference proteome</keyword>
<evidence type="ECO:0000256" key="1">
    <source>
        <dbReference type="ARBA" id="ARBA00022679"/>
    </source>
</evidence>
<dbReference type="AlphaFoldDB" id="A0A1H3XWM5"/>
<feature type="domain" description="Methyltransferase" evidence="2">
    <location>
        <begin position="43"/>
        <end position="137"/>
    </location>
</feature>
<accession>A0A1H3XWM5</accession>
<dbReference type="PANTHER" id="PTHR44068">
    <property type="entry name" value="ZGC:194242"/>
    <property type="match status" value="1"/>
</dbReference>
<dbReference type="Proteomes" id="UP000199656">
    <property type="component" value="Unassembled WGS sequence"/>
</dbReference>